<evidence type="ECO:0000256" key="2">
    <source>
        <dbReference type="ARBA" id="ARBA00023125"/>
    </source>
</evidence>
<dbReference type="Gene3D" id="1.10.10.60">
    <property type="entry name" value="Homeodomain-like"/>
    <property type="match status" value="1"/>
</dbReference>
<dbReference type="InterPro" id="IPR009057">
    <property type="entry name" value="Homeodomain-like_sf"/>
</dbReference>
<dbReference type="GO" id="GO:0003700">
    <property type="term" value="F:DNA-binding transcription factor activity"/>
    <property type="evidence" value="ECO:0007669"/>
    <property type="project" value="InterPro"/>
</dbReference>
<gene>
    <name evidence="6" type="ORF">SAMN06265370_10415</name>
</gene>
<evidence type="ECO:0000256" key="4">
    <source>
        <dbReference type="SAM" id="MobiDB-lite"/>
    </source>
</evidence>
<evidence type="ECO:0000259" key="5">
    <source>
        <dbReference type="PROSITE" id="PS01124"/>
    </source>
</evidence>
<dbReference type="Proteomes" id="UP000198417">
    <property type="component" value="Unassembled WGS sequence"/>
</dbReference>
<keyword evidence="3" id="KW-0804">Transcription</keyword>
<dbReference type="PROSITE" id="PS01124">
    <property type="entry name" value="HTH_ARAC_FAMILY_2"/>
    <property type="match status" value="1"/>
</dbReference>
<dbReference type="PROSITE" id="PS00041">
    <property type="entry name" value="HTH_ARAC_FAMILY_1"/>
    <property type="match status" value="1"/>
</dbReference>
<reference evidence="6 7" key="1">
    <citation type="submission" date="2017-06" db="EMBL/GenBank/DDBJ databases">
        <authorList>
            <person name="Kim H.J."/>
            <person name="Triplett B.A."/>
        </authorList>
    </citation>
    <scope>NUCLEOTIDE SEQUENCE [LARGE SCALE GENOMIC DNA]</scope>
    <source>
        <strain evidence="6 7">DSM 29052</strain>
    </source>
</reference>
<evidence type="ECO:0000313" key="6">
    <source>
        <dbReference type="EMBL" id="SNR39855.1"/>
    </source>
</evidence>
<feature type="region of interest" description="Disordered" evidence="4">
    <location>
        <begin position="1"/>
        <end position="20"/>
    </location>
</feature>
<proteinExistence type="predicted"/>
<dbReference type="InterPro" id="IPR018062">
    <property type="entry name" value="HTH_AraC-typ_CS"/>
</dbReference>
<organism evidence="6 7">
    <name type="scientific">Puniceibacterium sediminis</name>
    <dbReference type="NCBI Taxonomy" id="1608407"/>
    <lineage>
        <taxon>Bacteria</taxon>
        <taxon>Pseudomonadati</taxon>
        <taxon>Pseudomonadota</taxon>
        <taxon>Alphaproteobacteria</taxon>
        <taxon>Rhodobacterales</taxon>
        <taxon>Paracoccaceae</taxon>
        <taxon>Puniceibacterium</taxon>
    </lineage>
</organism>
<evidence type="ECO:0000256" key="1">
    <source>
        <dbReference type="ARBA" id="ARBA00023015"/>
    </source>
</evidence>
<keyword evidence="2" id="KW-0238">DNA-binding</keyword>
<sequence>MTQRPAFLSRSRMNESAQPDSRNIRCQSLAQYAQGAPWRLTHLHDLQRNLLVWITRGQGRVIVNGVRRGVGTHNALFLPAGTLFAIDLGAQGFAQVVESPAGLTGRLPQTSVHLRVRDSLAQAELTAEMEAMQRELSRERPLMQDALEAHVGLIAVWIARQQATGSSDIPRDTAAQRLVRQFSRLVVRDFRTDRPMADYATALDVTPTHLSRVCRECCGKTAADMLTERRLNEARVLLATPDPTIQDVARNLGFNSPAYFTRFIQTHTGKTPSALRKLSLGTSTR</sequence>
<name>A0A238VZT2_9RHOB</name>
<dbReference type="RefSeq" id="WP_245840738.1">
    <property type="nucleotide sequence ID" value="NZ_FZNN01000004.1"/>
</dbReference>
<dbReference type="GO" id="GO:0043565">
    <property type="term" value="F:sequence-specific DNA binding"/>
    <property type="evidence" value="ECO:0007669"/>
    <property type="project" value="InterPro"/>
</dbReference>
<evidence type="ECO:0000256" key="3">
    <source>
        <dbReference type="ARBA" id="ARBA00023163"/>
    </source>
</evidence>
<dbReference type="InterPro" id="IPR018060">
    <property type="entry name" value="HTH_AraC"/>
</dbReference>
<dbReference type="PANTHER" id="PTHR43280:SF32">
    <property type="entry name" value="TRANSCRIPTIONAL REGULATORY PROTEIN"/>
    <property type="match status" value="1"/>
</dbReference>
<evidence type="ECO:0000313" key="7">
    <source>
        <dbReference type="Proteomes" id="UP000198417"/>
    </source>
</evidence>
<dbReference type="EMBL" id="FZNN01000004">
    <property type="protein sequence ID" value="SNR39855.1"/>
    <property type="molecule type" value="Genomic_DNA"/>
</dbReference>
<accession>A0A238VZT2</accession>
<dbReference type="PANTHER" id="PTHR43280">
    <property type="entry name" value="ARAC-FAMILY TRANSCRIPTIONAL REGULATOR"/>
    <property type="match status" value="1"/>
</dbReference>
<keyword evidence="7" id="KW-1185">Reference proteome</keyword>
<dbReference type="SUPFAM" id="SSF51215">
    <property type="entry name" value="Regulatory protein AraC"/>
    <property type="match status" value="1"/>
</dbReference>
<dbReference type="InterPro" id="IPR037923">
    <property type="entry name" value="HTH-like"/>
</dbReference>
<protein>
    <submittedName>
        <fullName evidence="6">Transcriptional regulator, AraC family</fullName>
    </submittedName>
</protein>
<dbReference type="AlphaFoldDB" id="A0A238VZT2"/>
<feature type="domain" description="HTH araC/xylS-type" evidence="5">
    <location>
        <begin position="180"/>
        <end position="278"/>
    </location>
</feature>
<dbReference type="SUPFAM" id="SSF46689">
    <property type="entry name" value="Homeodomain-like"/>
    <property type="match status" value="1"/>
</dbReference>
<dbReference type="Pfam" id="PF12833">
    <property type="entry name" value="HTH_18"/>
    <property type="match status" value="1"/>
</dbReference>
<dbReference type="SMART" id="SM00342">
    <property type="entry name" value="HTH_ARAC"/>
    <property type="match status" value="1"/>
</dbReference>
<keyword evidence="1" id="KW-0805">Transcription regulation</keyword>